<feature type="active site" evidence="7">
    <location>
        <position position="260"/>
    </location>
</feature>
<dbReference type="GO" id="GO:0030145">
    <property type="term" value="F:manganese ion binding"/>
    <property type="evidence" value="ECO:0007669"/>
    <property type="project" value="UniProtKB-UniRule"/>
</dbReference>
<dbReference type="Pfam" id="PF00883">
    <property type="entry name" value="Peptidase_M17"/>
    <property type="match status" value="1"/>
</dbReference>
<comment type="catalytic activity">
    <reaction evidence="1 7">
        <text>Release of an N-terminal amino acid, Xaa-|-Yaa-, in which Xaa is preferably Leu, but may be other amino acids including Pro although not Arg or Lys, and Yaa may be Pro. Amino acid amides and methyl esters are also readily hydrolyzed, but rates on arylamides are exceedingly low.</text>
        <dbReference type="EC" id="3.4.11.1"/>
    </reaction>
</comment>
<comment type="similarity">
    <text evidence="3 7">Belongs to the peptidase M17 family.</text>
</comment>
<protein>
    <recommendedName>
        <fullName evidence="7">Probable cytosol aminopeptidase</fullName>
        <ecNumber evidence="7">3.4.11.1</ecNumber>
    </recommendedName>
    <alternativeName>
        <fullName evidence="7">Leucine aminopeptidase</fullName>
        <shortName evidence="7">LAP</shortName>
        <ecNumber evidence="7">3.4.11.10</ecNumber>
    </alternativeName>
    <alternativeName>
        <fullName evidence="7">Leucyl aminopeptidase</fullName>
    </alternativeName>
</protein>
<evidence type="ECO:0000256" key="2">
    <source>
        <dbReference type="ARBA" id="ARBA00000967"/>
    </source>
</evidence>
<dbReference type="InterPro" id="IPR011356">
    <property type="entry name" value="Leucine_aapep/pepB"/>
</dbReference>
<evidence type="ECO:0000256" key="3">
    <source>
        <dbReference type="ARBA" id="ARBA00009528"/>
    </source>
</evidence>
<accession>A0A1F5PX93</accession>
<organism evidence="9 10">
    <name type="scientific">Candidatus Doudnabacteria bacterium RIFCSPLOWO2_01_FULL_44_21</name>
    <dbReference type="NCBI Taxonomy" id="1817841"/>
    <lineage>
        <taxon>Bacteria</taxon>
        <taxon>Candidatus Doudnaibacteriota</taxon>
    </lineage>
</organism>
<sequence length="480" mass="52365">MKITLNPKLSSKTDLIVFPLFENEEAAKTVKQKTKLLIPEAALADFKNEIGNSLLVYTPTARLLLIALGKKQNFGAKNWRIAIHTAITNAQKLQAKSISLFLPSVNRAWVPNYLELTGFAVTHSAYQFNIYKQGNKTPAFEQIEIVIQNNKSYKTALNDGGMIGLATNQARDLANHPGNIMTPKHLAQHAITIAKKYKLNYKILGESEMMREKLGLILGVSRGSDEPPRFIILESGNQKQPPIVLIGKGLTFDSGGISIKPAEKMEEMKFDMAGGATVLGVMQAAAMLKLSSHLVAIIPAAENLVSGAALKPGDILVAHDKTSVEIINTDAEGRLVLADAISFAKKHYQPKLIIDYATLTGAVLVALGDEYTGFFANTKTYDKLINQASLATAENLWPLPLVSEYQDQLQSQVADLKNVGEKGLAGVITAALFLKHFVQNTPWIHLDIAGTASTMRPKKHLTVGATGWGVYLTLKFLRNL</sequence>
<dbReference type="GO" id="GO:0005737">
    <property type="term" value="C:cytoplasm"/>
    <property type="evidence" value="ECO:0007669"/>
    <property type="project" value="UniProtKB-SubCell"/>
</dbReference>
<keyword evidence="4 7" id="KW-0031">Aminopeptidase</keyword>
<name>A0A1F5PX93_9BACT</name>
<feature type="binding site" evidence="7">
    <location>
        <position position="271"/>
    </location>
    <ligand>
        <name>Mn(2+)</name>
        <dbReference type="ChEBI" id="CHEBI:29035"/>
        <label>2</label>
    </ligand>
</feature>
<evidence type="ECO:0000313" key="9">
    <source>
        <dbReference type="EMBL" id="OGE94548.1"/>
    </source>
</evidence>
<proteinExistence type="inferred from homology"/>
<dbReference type="InterPro" id="IPR008283">
    <property type="entry name" value="Peptidase_M17_N"/>
</dbReference>
<dbReference type="STRING" id="1817841.A3B10_00095"/>
<comment type="subcellular location">
    <subcellularLocation>
        <location evidence="7">Cytoplasm</location>
    </subcellularLocation>
</comment>
<feature type="binding site" evidence="7">
    <location>
        <position position="253"/>
    </location>
    <ligand>
        <name>Mn(2+)</name>
        <dbReference type="ChEBI" id="CHEBI:29035"/>
        <label>1</label>
    </ligand>
</feature>
<keyword evidence="7" id="KW-0464">Manganese</keyword>
<feature type="binding site" evidence="7">
    <location>
        <position position="332"/>
    </location>
    <ligand>
        <name>Mn(2+)</name>
        <dbReference type="ChEBI" id="CHEBI:29035"/>
        <label>1</label>
    </ligand>
</feature>
<comment type="cofactor">
    <cofactor evidence="7">
        <name>Mn(2+)</name>
        <dbReference type="ChEBI" id="CHEBI:29035"/>
    </cofactor>
    <text evidence="7">Binds 2 manganese ions per subunit.</text>
</comment>
<dbReference type="InterPro" id="IPR023042">
    <property type="entry name" value="Peptidase_M17_leu_NH2_pept"/>
</dbReference>
<keyword evidence="6 7" id="KW-0378">Hydrolase</keyword>
<reference evidence="9 10" key="1">
    <citation type="journal article" date="2016" name="Nat. Commun.">
        <title>Thousands of microbial genomes shed light on interconnected biogeochemical processes in an aquifer system.</title>
        <authorList>
            <person name="Anantharaman K."/>
            <person name="Brown C.T."/>
            <person name="Hug L.A."/>
            <person name="Sharon I."/>
            <person name="Castelle C.J."/>
            <person name="Probst A.J."/>
            <person name="Thomas B.C."/>
            <person name="Singh A."/>
            <person name="Wilkins M.J."/>
            <person name="Karaoz U."/>
            <person name="Brodie E.L."/>
            <person name="Williams K.H."/>
            <person name="Hubbard S.S."/>
            <person name="Banfield J.F."/>
        </authorList>
    </citation>
    <scope>NUCLEOTIDE SEQUENCE [LARGE SCALE GENOMIC DNA]</scope>
</reference>
<feature type="domain" description="Cytosol aminopeptidase" evidence="8">
    <location>
        <begin position="328"/>
        <end position="335"/>
    </location>
</feature>
<evidence type="ECO:0000259" key="8">
    <source>
        <dbReference type="PROSITE" id="PS00631"/>
    </source>
</evidence>
<dbReference type="HAMAP" id="MF_00181">
    <property type="entry name" value="Cytosol_peptidase_M17"/>
    <property type="match status" value="1"/>
</dbReference>
<dbReference type="PRINTS" id="PR00481">
    <property type="entry name" value="LAMNOPPTDASE"/>
</dbReference>
<dbReference type="EMBL" id="MFFB01000013">
    <property type="protein sequence ID" value="OGE94548.1"/>
    <property type="molecule type" value="Genomic_DNA"/>
</dbReference>
<dbReference type="CDD" id="cd00433">
    <property type="entry name" value="Peptidase_M17"/>
    <property type="match status" value="1"/>
</dbReference>
<dbReference type="EC" id="3.4.11.1" evidence="7"/>
<feature type="binding site" evidence="7">
    <location>
        <position position="253"/>
    </location>
    <ligand>
        <name>Mn(2+)</name>
        <dbReference type="ChEBI" id="CHEBI:29035"/>
        <label>2</label>
    </ligand>
</feature>
<comment type="function">
    <text evidence="7">Presumably involved in the processing and regular turnover of intracellular proteins. Catalyzes the removal of unsubstituted N-terminal amino acids from various peptides.</text>
</comment>
<dbReference type="Proteomes" id="UP000177281">
    <property type="component" value="Unassembled WGS sequence"/>
</dbReference>
<dbReference type="InterPro" id="IPR043472">
    <property type="entry name" value="Macro_dom-like"/>
</dbReference>
<dbReference type="Pfam" id="PF02789">
    <property type="entry name" value="Peptidase_M17_N"/>
    <property type="match status" value="1"/>
</dbReference>
<feature type="active site" evidence="7">
    <location>
        <position position="334"/>
    </location>
</feature>
<feature type="binding site" evidence="7">
    <location>
        <position position="332"/>
    </location>
    <ligand>
        <name>Mn(2+)</name>
        <dbReference type="ChEBI" id="CHEBI:29035"/>
        <label>2</label>
    </ligand>
</feature>
<feature type="binding site" evidence="7">
    <location>
        <position position="248"/>
    </location>
    <ligand>
        <name>Mn(2+)</name>
        <dbReference type="ChEBI" id="CHEBI:29035"/>
        <label>2</label>
    </ligand>
</feature>
<evidence type="ECO:0000256" key="4">
    <source>
        <dbReference type="ARBA" id="ARBA00022438"/>
    </source>
</evidence>
<comment type="catalytic activity">
    <reaction evidence="2 7">
        <text>Release of an N-terminal amino acid, preferentially leucine, but not glutamic or aspartic acids.</text>
        <dbReference type="EC" id="3.4.11.10"/>
    </reaction>
</comment>
<feature type="binding site" evidence="7">
    <location>
        <position position="330"/>
    </location>
    <ligand>
        <name>Mn(2+)</name>
        <dbReference type="ChEBI" id="CHEBI:29035"/>
        <label>1</label>
    </ligand>
</feature>
<dbReference type="InterPro" id="IPR000819">
    <property type="entry name" value="Peptidase_M17_C"/>
</dbReference>
<comment type="caution">
    <text evidence="9">The sequence shown here is derived from an EMBL/GenBank/DDBJ whole genome shotgun (WGS) entry which is preliminary data.</text>
</comment>
<dbReference type="AlphaFoldDB" id="A0A1F5PX93"/>
<evidence type="ECO:0000256" key="1">
    <source>
        <dbReference type="ARBA" id="ARBA00000135"/>
    </source>
</evidence>
<dbReference type="NCBIfam" id="NF002074">
    <property type="entry name" value="PRK00913.1-4"/>
    <property type="match status" value="1"/>
</dbReference>
<keyword evidence="5 7" id="KW-0645">Protease</keyword>
<dbReference type="PROSITE" id="PS00631">
    <property type="entry name" value="CYTOSOL_AP"/>
    <property type="match status" value="1"/>
</dbReference>
<dbReference type="Gene3D" id="3.40.220.10">
    <property type="entry name" value="Leucine Aminopeptidase, subunit E, domain 1"/>
    <property type="match status" value="1"/>
</dbReference>
<dbReference type="Gene3D" id="3.40.630.10">
    <property type="entry name" value="Zn peptidases"/>
    <property type="match status" value="1"/>
</dbReference>
<dbReference type="SUPFAM" id="SSF52949">
    <property type="entry name" value="Macro domain-like"/>
    <property type="match status" value="1"/>
</dbReference>
<evidence type="ECO:0000313" key="10">
    <source>
        <dbReference type="Proteomes" id="UP000177281"/>
    </source>
</evidence>
<evidence type="ECO:0000256" key="6">
    <source>
        <dbReference type="ARBA" id="ARBA00022801"/>
    </source>
</evidence>
<dbReference type="SUPFAM" id="SSF53187">
    <property type="entry name" value="Zn-dependent exopeptidases"/>
    <property type="match status" value="1"/>
</dbReference>
<evidence type="ECO:0000256" key="5">
    <source>
        <dbReference type="ARBA" id="ARBA00022670"/>
    </source>
</evidence>
<keyword evidence="7" id="KW-0963">Cytoplasm</keyword>
<dbReference type="GO" id="GO:0070006">
    <property type="term" value="F:metalloaminopeptidase activity"/>
    <property type="evidence" value="ECO:0007669"/>
    <property type="project" value="InterPro"/>
</dbReference>
<dbReference type="PANTHER" id="PTHR11963:SF23">
    <property type="entry name" value="CYTOSOL AMINOPEPTIDASE"/>
    <property type="match status" value="1"/>
</dbReference>
<evidence type="ECO:0000256" key="7">
    <source>
        <dbReference type="HAMAP-Rule" id="MF_00181"/>
    </source>
</evidence>
<dbReference type="PANTHER" id="PTHR11963">
    <property type="entry name" value="LEUCINE AMINOPEPTIDASE-RELATED"/>
    <property type="match status" value="1"/>
</dbReference>
<dbReference type="GO" id="GO:0006508">
    <property type="term" value="P:proteolysis"/>
    <property type="evidence" value="ECO:0007669"/>
    <property type="project" value="UniProtKB-KW"/>
</dbReference>
<gene>
    <name evidence="7" type="primary">pepA</name>
    <name evidence="9" type="ORF">A3B10_00095</name>
</gene>
<dbReference type="EC" id="3.4.11.10" evidence="7"/>
<keyword evidence="7" id="KW-0479">Metal-binding</keyword>